<evidence type="ECO:0000313" key="2">
    <source>
        <dbReference type="EMBL" id="RRJ19021.1"/>
    </source>
</evidence>
<protein>
    <submittedName>
        <fullName evidence="2">DUF3025 domain-containing protein</fullName>
    </submittedName>
</protein>
<name>A0A3P3QD30_9GAMM</name>
<comment type="caution">
    <text evidence="2">The sequence shown here is derived from an EMBL/GenBank/DDBJ whole genome shotgun (WGS) entry which is preliminary data.</text>
</comment>
<gene>
    <name evidence="2" type="ORF">EIK76_15875</name>
</gene>
<reference evidence="2 3" key="1">
    <citation type="submission" date="2018-11" db="EMBL/GenBank/DDBJ databases">
        <title>Draft genome analysis of Rheinheimera mesophila isolated from an industrial waste site.</title>
        <authorList>
            <person name="Yu Q."/>
            <person name="Qi Y."/>
            <person name="Zhang H."/>
            <person name="Lu Y."/>
            <person name="Pu J."/>
        </authorList>
    </citation>
    <scope>NUCLEOTIDE SEQUENCE [LARGE SCALE GENOMIC DNA]</scope>
    <source>
        <strain evidence="2 3">IITR13</strain>
    </source>
</reference>
<keyword evidence="3" id="KW-1185">Reference proteome</keyword>
<evidence type="ECO:0000313" key="3">
    <source>
        <dbReference type="Proteomes" id="UP000276260"/>
    </source>
</evidence>
<sequence>MQQNSINSRFIAPTEWQPGLFAEPGFFSALAAIFPLAQQADFPSPQLLTEWLHQHTALQDWSFVDSTKLDQDGRYYEDFIYQSQQIPLRLNSWHDLFGALIWCLFPNSKQLMNQLHVAQIQQFGSKERTKLRHKLTLLDECGVILCIRPSQGFLLDLLRGHQWLDAFYQHKEWWAGLNPMIFGHANYEMATRPFIGLTGKLWCIEVPEQTELPQGVKGYNFVDELLVKQLVQPELLLDTQQLSPLPLLGVPGWYKGQEQAFYADTSYFRPKRQKAESSEQQQGIKHDKNTSSG</sequence>
<dbReference type="Pfam" id="PF11227">
    <property type="entry name" value="DUF3025"/>
    <property type="match status" value="1"/>
</dbReference>
<proteinExistence type="predicted"/>
<dbReference type="EMBL" id="RRCF01000005">
    <property type="protein sequence ID" value="RRJ19021.1"/>
    <property type="molecule type" value="Genomic_DNA"/>
</dbReference>
<feature type="compositionally biased region" description="Basic and acidic residues" evidence="1">
    <location>
        <begin position="284"/>
        <end position="293"/>
    </location>
</feature>
<organism evidence="2 3">
    <name type="scientific">Rheinheimera mesophila</name>
    <dbReference type="NCBI Taxonomy" id="1547515"/>
    <lineage>
        <taxon>Bacteria</taxon>
        <taxon>Pseudomonadati</taxon>
        <taxon>Pseudomonadota</taxon>
        <taxon>Gammaproteobacteria</taxon>
        <taxon>Chromatiales</taxon>
        <taxon>Chromatiaceae</taxon>
        <taxon>Rheinheimera</taxon>
    </lineage>
</organism>
<dbReference type="Proteomes" id="UP000276260">
    <property type="component" value="Unassembled WGS sequence"/>
</dbReference>
<feature type="region of interest" description="Disordered" evidence="1">
    <location>
        <begin position="271"/>
        <end position="293"/>
    </location>
</feature>
<dbReference type="InterPro" id="IPR021390">
    <property type="entry name" value="DUF3025"/>
</dbReference>
<evidence type="ECO:0000256" key="1">
    <source>
        <dbReference type="SAM" id="MobiDB-lite"/>
    </source>
</evidence>
<dbReference type="RefSeq" id="WP_046519213.1">
    <property type="nucleotide sequence ID" value="NZ_LAVS01000009.1"/>
</dbReference>
<dbReference type="OrthoDB" id="5292474at2"/>
<accession>A0A3P3QD30</accession>
<dbReference type="AlphaFoldDB" id="A0A3P3QD30"/>